<evidence type="ECO:0000256" key="2">
    <source>
        <dbReference type="ARBA" id="ARBA00008969"/>
    </source>
</evidence>
<dbReference type="OMA" id="WENTEAE"/>
<dbReference type="InterPro" id="IPR019392">
    <property type="entry name" value="Miga"/>
</dbReference>
<evidence type="ECO:0000256" key="5">
    <source>
        <dbReference type="ARBA" id="ARBA00022989"/>
    </source>
</evidence>
<keyword evidence="6" id="KW-0496">Mitochondrion</keyword>
<comment type="similarity">
    <text evidence="2">Belongs to the mitoguardin family.</text>
</comment>
<feature type="region of interest" description="Disordered" evidence="8">
    <location>
        <begin position="52"/>
        <end position="84"/>
    </location>
</feature>
<evidence type="ECO:0000256" key="1">
    <source>
        <dbReference type="ARBA" id="ARBA00004294"/>
    </source>
</evidence>
<organism evidence="10 11">
    <name type="scientific">Magallana gigas</name>
    <name type="common">Pacific oyster</name>
    <name type="synonym">Crassostrea gigas</name>
    <dbReference type="NCBI Taxonomy" id="29159"/>
    <lineage>
        <taxon>Eukaryota</taxon>
        <taxon>Metazoa</taxon>
        <taxon>Spiralia</taxon>
        <taxon>Lophotrochozoa</taxon>
        <taxon>Mollusca</taxon>
        <taxon>Bivalvia</taxon>
        <taxon>Autobranchia</taxon>
        <taxon>Pteriomorphia</taxon>
        <taxon>Ostreida</taxon>
        <taxon>Ostreoidea</taxon>
        <taxon>Ostreidae</taxon>
        <taxon>Magallana</taxon>
    </lineage>
</organism>
<dbReference type="Proteomes" id="UP000005408">
    <property type="component" value="Unassembled WGS sequence"/>
</dbReference>
<dbReference type="GO" id="GO:0008053">
    <property type="term" value="P:mitochondrial fusion"/>
    <property type="evidence" value="ECO:0007669"/>
    <property type="project" value="InterPro"/>
</dbReference>
<evidence type="ECO:0000313" key="11">
    <source>
        <dbReference type="Proteomes" id="UP000005408"/>
    </source>
</evidence>
<feature type="transmembrane region" description="Helical" evidence="9">
    <location>
        <begin position="22"/>
        <end position="43"/>
    </location>
</feature>
<evidence type="ECO:0000256" key="6">
    <source>
        <dbReference type="ARBA" id="ARBA00023128"/>
    </source>
</evidence>
<dbReference type="Pfam" id="PF10265">
    <property type="entry name" value="Miga"/>
    <property type="match status" value="1"/>
</dbReference>
<keyword evidence="7 9" id="KW-0472">Membrane</keyword>
<dbReference type="PANTHER" id="PTHR21508">
    <property type="entry name" value="MITOGUARDIN"/>
    <property type="match status" value="1"/>
</dbReference>
<sequence length="511" mass="58540">MSYANWKIPPIPKLKVIWPSRITTLSVTLGMAIMGMLTFYFRYQRKIKKKELKAHSEQSSRRNNLQLPNGDIHGQPVGRYTESPSSLLNSLKQKSISGSVSSFGGVSSASTITHQLVDTSNMSPTQLCKLGYETLQQAVIYWEDGLMKLSFNEDRSKPAILDPETAELQHQMDQLLDAAYRMIDTYERQAERQADHIALESAMAAFTETDLQSERTRSFDAGSLSDQDSFVSATDMANLSDLDTHREMFQHLPLYEAGLLELKHGHVPCRTLRTEMTQCISDTEFLAKLHCIRLAFNVIFQQPSQRDYFKTMGKQLIGDLMIRADRDPEEFYTTYNAMLDFVEIEDSWHKIEEELKGRGVKCMTFYDIVLDFILMDAFDDLENPPSSVIAVIQNRWLSNSFKETALSTAVWSVLKAKRRMLKFSDGFIAKFYAISEHTSPVLAWGFMGPESQLKQLCLLFKESVLKFLRDMFSFEYVRYTTVEELADDVAKLLRNRIEEAAEKISPEKLEI</sequence>
<evidence type="ECO:0000313" key="10">
    <source>
        <dbReference type="EnsemblMetazoa" id="G25196.4:cds"/>
    </source>
</evidence>
<comment type="subcellular location">
    <subcellularLocation>
        <location evidence="1">Mitochondrion outer membrane</location>
    </subcellularLocation>
</comment>
<dbReference type="EnsemblMetazoa" id="G25196.1">
    <property type="protein sequence ID" value="G25196.1:cds"/>
    <property type="gene ID" value="G25196"/>
</dbReference>
<reference evidence="10" key="1">
    <citation type="submission" date="2022-08" db="UniProtKB">
        <authorList>
            <consortium name="EnsemblMetazoa"/>
        </authorList>
    </citation>
    <scope>IDENTIFICATION</scope>
    <source>
        <strain evidence="10">05x7-T-G4-1.051#20</strain>
    </source>
</reference>
<dbReference type="OrthoDB" id="8880065at2759"/>
<evidence type="ECO:0000256" key="9">
    <source>
        <dbReference type="SAM" id="Phobius"/>
    </source>
</evidence>
<dbReference type="EnsemblMetazoa" id="G25196.3">
    <property type="protein sequence ID" value="G25196.3:cds"/>
    <property type="gene ID" value="G25196"/>
</dbReference>
<dbReference type="GO" id="GO:0005741">
    <property type="term" value="C:mitochondrial outer membrane"/>
    <property type="evidence" value="ECO:0007669"/>
    <property type="project" value="UniProtKB-SubCell"/>
</dbReference>
<evidence type="ECO:0000256" key="8">
    <source>
        <dbReference type="SAM" id="MobiDB-lite"/>
    </source>
</evidence>
<proteinExistence type="inferred from homology"/>
<evidence type="ECO:0000256" key="7">
    <source>
        <dbReference type="ARBA" id="ARBA00023136"/>
    </source>
</evidence>
<accession>A0A8W8KT91</accession>
<name>A0A8W8KT91_MAGGI</name>
<keyword evidence="11" id="KW-1185">Reference proteome</keyword>
<keyword evidence="3 9" id="KW-0812">Transmembrane</keyword>
<evidence type="ECO:0000256" key="4">
    <source>
        <dbReference type="ARBA" id="ARBA00022787"/>
    </source>
</evidence>
<dbReference type="EnsemblMetazoa" id="G25196.4">
    <property type="protein sequence ID" value="G25196.4:cds"/>
    <property type="gene ID" value="G25196"/>
</dbReference>
<keyword evidence="5 9" id="KW-1133">Transmembrane helix</keyword>
<keyword evidence="4" id="KW-1000">Mitochondrion outer membrane</keyword>
<evidence type="ECO:0000256" key="3">
    <source>
        <dbReference type="ARBA" id="ARBA00022692"/>
    </source>
</evidence>
<protein>
    <recommendedName>
        <fullName evidence="12">Protein FAM73B</fullName>
    </recommendedName>
</protein>
<dbReference type="AlphaFoldDB" id="A0A8W8KT91"/>
<evidence type="ECO:0008006" key="12">
    <source>
        <dbReference type="Google" id="ProtNLM"/>
    </source>
</evidence>
<dbReference type="PANTHER" id="PTHR21508:SF5">
    <property type="entry name" value="MITOGUARDIN"/>
    <property type="match status" value="1"/>
</dbReference>